<name>A0A370HT95_9HYPH</name>
<dbReference type="AlphaFoldDB" id="A0A370HT95"/>
<evidence type="ECO:0000313" key="4">
    <source>
        <dbReference type="Proteomes" id="UP000254925"/>
    </source>
</evidence>
<dbReference type="Proteomes" id="UP000254925">
    <property type="component" value="Unassembled WGS sequence"/>
</dbReference>
<accession>A0A370HT95</accession>
<proteinExistence type="inferred from homology"/>
<dbReference type="GO" id="GO:0008270">
    <property type="term" value="F:zinc ion binding"/>
    <property type="evidence" value="ECO:0007669"/>
    <property type="project" value="InterPro"/>
</dbReference>
<feature type="compositionally biased region" description="Basic residues" evidence="2">
    <location>
        <begin position="157"/>
        <end position="170"/>
    </location>
</feature>
<dbReference type="InterPro" id="IPR041920">
    <property type="entry name" value="ROS/MUCR_sf"/>
</dbReference>
<protein>
    <submittedName>
        <fullName evidence="3">MucR family transcriptional regulator</fullName>
    </submittedName>
</protein>
<gene>
    <name evidence="3" type="ORF">DES45_102566</name>
</gene>
<feature type="region of interest" description="Disordered" evidence="2">
    <location>
        <begin position="127"/>
        <end position="170"/>
    </location>
</feature>
<dbReference type="EMBL" id="QQBB01000002">
    <property type="protein sequence ID" value="RDI61171.1"/>
    <property type="molecule type" value="Genomic_DNA"/>
</dbReference>
<comment type="similarity">
    <text evidence="1">Belongs to the ros/MucR family.</text>
</comment>
<dbReference type="InterPro" id="IPR008807">
    <property type="entry name" value="ROS_MUCR"/>
</dbReference>
<evidence type="ECO:0000313" key="3">
    <source>
        <dbReference type="EMBL" id="RDI61171.1"/>
    </source>
</evidence>
<dbReference type="OrthoDB" id="9809693at2"/>
<dbReference type="RefSeq" id="WP_114769332.1">
    <property type="nucleotide sequence ID" value="NZ_QQBB01000002.1"/>
</dbReference>
<reference evidence="3 4" key="1">
    <citation type="submission" date="2018-07" db="EMBL/GenBank/DDBJ databases">
        <title>Genomic Encyclopedia of Type Strains, Phase IV (KMG-IV): sequencing the most valuable type-strain genomes for metagenomic binning, comparative biology and taxonomic classification.</title>
        <authorList>
            <person name="Goeker M."/>
        </authorList>
    </citation>
    <scope>NUCLEOTIDE SEQUENCE [LARGE SCALE GENOMIC DNA]</scope>
    <source>
        <strain evidence="3 4">DSM 14364</strain>
    </source>
</reference>
<dbReference type="GO" id="GO:0006355">
    <property type="term" value="P:regulation of DNA-templated transcription"/>
    <property type="evidence" value="ECO:0007669"/>
    <property type="project" value="InterPro"/>
</dbReference>
<comment type="caution">
    <text evidence="3">The sequence shown here is derived from an EMBL/GenBank/DDBJ whole genome shotgun (WGS) entry which is preliminary data.</text>
</comment>
<evidence type="ECO:0000256" key="2">
    <source>
        <dbReference type="SAM" id="MobiDB-lite"/>
    </source>
</evidence>
<evidence type="ECO:0000256" key="1">
    <source>
        <dbReference type="ARBA" id="ARBA00007031"/>
    </source>
</evidence>
<dbReference type="GO" id="GO:0003677">
    <property type="term" value="F:DNA binding"/>
    <property type="evidence" value="ECO:0007669"/>
    <property type="project" value="InterPro"/>
</dbReference>
<keyword evidence="4" id="KW-1185">Reference proteome</keyword>
<dbReference type="Pfam" id="PF05443">
    <property type="entry name" value="ROS_MUCR"/>
    <property type="match status" value="1"/>
</dbReference>
<sequence>MDQADQKRVDFVELTADIVSSYVTHNSVQSGDLAGLIASVHAALQGLGTTKQPETERPQPAVPIRKSVTPDFLISLEDGKPYKTLKRHLAKLGLTPEEYREKWGLPRDYPMVAANYAQRRSELAKGLGLGQSRKQAAASSASTDETVSTPADTDAKPKRRAAAKKAKASK</sequence>
<organism evidence="3 4">
    <name type="scientific">Microvirga subterranea</name>
    <dbReference type="NCBI Taxonomy" id="186651"/>
    <lineage>
        <taxon>Bacteria</taxon>
        <taxon>Pseudomonadati</taxon>
        <taxon>Pseudomonadota</taxon>
        <taxon>Alphaproteobacteria</taxon>
        <taxon>Hyphomicrobiales</taxon>
        <taxon>Methylobacteriaceae</taxon>
        <taxon>Microvirga</taxon>
    </lineage>
</organism>
<dbReference type="Gene3D" id="1.10.10.1550">
    <property type="entry name" value="ROS/MUCR transcriptional regulator protein"/>
    <property type="match status" value="1"/>
</dbReference>